<feature type="compositionally biased region" description="Basic and acidic residues" evidence="1">
    <location>
        <begin position="16"/>
        <end position="31"/>
    </location>
</feature>
<reference evidence="2" key="1">
    <citation type="submission" date="2020-08" db="EMBL/GenBank/DDBJ databases">
        <title>Multicomponent nature underlies the extraordinary mechanical properties of spider dragline silk.</title>
        <authorList>
            <person name="Kono N."/>
            <person name="Nakamura H."/>
            <person name="Mori M."/>
            <person name="Yoshida Y."/>
            <person name="Ohtoshi R."/>
            <person name="Malay A.D."/>
            <person name="Moran D.A.P."/>
            <person name="Tomita M."/>
            <person name="Numata K."/>
            <person name="Arakawa K."/>
        </authorList>
    </citation>
    <scope>NUCLEOTIDE SEQUENCE</scope>
</reference>
<evidence type="ECO:0000256" key="1">
    <source>
        <dbReference type="SAM" id="MobiDB-lite"/>
    </source>
</evidence>
<keyword evidence="3" id="KW-1185">Reference proteome</keyword>
<feature type="region of interest" description="Disordered" evidence="1">
    <location>
        <begin position="701"/>
        <end position="723"/>
    </location>
</feature>
<comment type="caution">
    <text evidence="2">The sequence shown here is derived from an EMBL/GenBank/DDBJ whole genome shotgun (WGS) entry which is preliminary data.</text>
</comment>
<dbReference type="AlphaFoldDB" id="A0A8X6MHG9"/>
<organism evidence="2 3">
    <name type="scientific">Nephila pilipes</name>
    <name type="common">Giant wood spider</name>
    <name type="synonym">Nephila maculata</name>
    <dbReference type="NCBI Taxonomy" id="299642"/>
    <lineage>
        <taxon>Eukaryota</taxon>
        <taxon>Metazoa</taxon>
        <taxon>Ecdysozoa</taxon>
        <taxon>Arthropoda</taxon>
        <taxon>Chelicerata</taxon>
        <taxon>Arachnida</taxon>
        <taxon>Araneae</taxon>
        <taxon>Araneomorphae</taxon>
        <taxon>Entelegynae</taxon>
        <taxon>Araneoidea</taxon>
        <taxon>Nephilidae</taxon>
        <taxon>Nephila</taxon>
    </lineage>
</organism>
<feature type="compositionally biased region" description="Basic and acidic residues" evidence="1">
    <location>
        <begin position="57"/>
        <end position="71"/>
    </location>
</feature>
<evidence type="ECO:0000313" key="2">
    <source>
        <dbReference type="EMBL" id="GFS56643.1"/>
    </source>
</evidence>
<dbReference type="Proteomes" id="UP000887013">
    <property type="component" value="Unassembled WGS sequence"/>
</dbReference>
<feature type="compositionally biased region" description="Basic and acidic residues" evidence="1">
    <location>
        <begin position="267"/>
        <end position="284"/>
    </location>
</feature>
<gene>
    <name evidence="2" type="ORF">NPIL_633491</name>
</gene>
<protein>
    <submittedName>
        <fullName evidence="2">Uncharacterized protein</fullName>
    </submittedName>
</protein>
<feature type="compositionally biased region" description="Basic and acidic residues" evidence="1">
    <location>
        <begin position="188"/>
        <end position="208"/>
    </location>
</feature>
<proteinExistence type="predicted"/>
<feature type="compositionally biased region" description="Polar residues" evidence="1">
    <location>
        <begin position="129"/>
        <end position="143"/>
    </location>
</feature>
<feature type="compositionally biased region" description="Basic and acidic residues" evidence="1">
    <location>
        <begin position="102"/>
        <end position="117"/>
    </location>
</feature>
<accession>A0A8X6MHG9</accession>
<feature type="region of interest" description="Disordered" evidence="1">
    <location>
        <begin position="162"/>
        <end position="298"/>
    </location>
</feature>
<feature type="compositionally biased region" description="Basic and acidic residues" evidence="1">
    <location>
        <begin position="162"/>
        <end position="171"/>
    </location>
</feature>
<dbReference type="EMBL" id="BMAW01046648">
    <property type="protein sequence ID" value="GFS56643.1"/>
    <property type="molecule type" value="Genomic_DNA"/>
</dbReference>
<feature type="compositionally biased region" description="Basic and acidic residues" evidence="1">
    <location>
        <begin position="214"/>
        <end position="259"/>
    </location>
</feature>
<feature type="region of interest" description="Disordered" evidence="1">
    <location>
        <begin position="87"/>
        <end position="117"/>
    </location>
</feature>
<name>A0A8X6MHG9_NEPPI</name>
<feature type="region of interest" description="Disordered" evidence="1">
    <location>
        <begin position="1"/>
        <end position="73"/>
    </location>
</feature>
<sequence>MLPSKNQKKQTTTSLIEDKESLKSPREDKSRATYQDVGYQRGEEGENFHSRNQGKQEAIRGDQRGKVDPNIRFHGTNETFRNLLGDKHQRRYDASGNDEDGERTGNENAFRYDQDDSYQRRYDYIQKSQNNAHLSRYHATQSDQSHRYQEREEAFMRDHIDTNDSLLRDQNSKYQRKNQEPQQNKRYLGNDEASRSESNVKYDATVKDRNRRYLGNDEASRSDPNVKYDATGKDRNSRYQRRNETSQSDPHNRNQRGHESSLNNPIDRYETYDVYRNDQNRVRDGASQSYPKASYETREVSRNYLSESYQSGCKSTGNNNNGRHHTKDKTCRIDLNYRYHEKGGAFQKGNEAFLQRKEKVINNQHVYAPSQTGTNDTKHLSKYRCPSENQNPSVGTSFSNLPEPASERIVVMPFLKMISHSKPVEKHPLLVISQSQRRAIEYPKLMTPHLVKTRRDRISETAAKSFPNVDTTVFESRRLTWPLNVKLVDSHSRYSTEKEARVLENDAKGARTKGYILQKTQILNLWSTMPVTKNAEKKGRDIRETSLGEIKFLNKRPGVREIHETKLNPSQARESNIQVRSKNEFENERIMQQSKRTDITNRKSKIIGERNGLPVLQEDSIVSRQFKGSMPKVGSLIEKIPRETASNDEILVDKKPKHSFPRKTWTHLRGLSDKYSRMRVPRDSKMADERTNRVAHPVERISSRQQRSSLSHDPRFGDNSIGELRYSTPRERCIIGQQVRGAALLEKDAEQRMRKTRVPCEADVENREGEIELQQARTGDKPPRTVLSPADISFQHDRRQQRPSCVGILDRLLRESRISISKYCNIRSRRPISKYYKCFCIFANHSP</sequence>
<evidence type="ECO:0000313" key="3">
    <source>
        <dbReference type="Proteomes" id="UP000887013"/>
    </source>
</evidence>
<feature type="region of interest" description="Disordered" evidence="1">
    <location>
        <begin position="129"/>
        <end position="150"/>
    </location>
</feature>